<dbReference type="InterPro" id="IPR050090">
    <property type="entry name" value="Tyrosine_recombinase_XerCD"/>
</dbReference>
<keyword evidence="2" id="KW-0229">DNA integration</keyword>
<dbReference type="Gene3D" id="1.10.150.130">
    <property type="match status" value="1"/>
</dbReference>
<evidence type="ECO:0000313" key="6">
    <source>
        <dbReference type="EMBL" id="TXN35708.1"/>
    </source>
</evidence>
<keyword evidence="3" id="KW-0238">DNA-binding</keyword>
<dbReference type="GO" id="GO:0015074">
    <property type="term" value="P:DNA integration"/>
    <property type="evidence" value="ECO:0007669"/>
    <property type="project" value="UniProtKB-KW"/>
</dbReference>
<evidence type="ECO:0000256" key="4">
    <source>
        <dbReference type="ARBA" id="ARBA00023172"/>
    </source>
</evidence>
<comment type="similarity">
    <text evidence="1">Belongs to the 'phage' integrase family.</text>
</comment>
<dbReference type="InterPro" id="IPR002104">
    <property type="entry name" value="Integrase_catalytic"/>
</dbReference>
<dbReference type="InterPro" id="IPR004107">
    <property type="entry name" value="Integrase_SAM-like_N"/>
</dbReference>
<evidence type="ECO:0000313" key="7">
    <source>
        <dbReference type="Proteomes" id="UP000321456"/>
    </source>
</evidence>
<name>A0A5C8V4M8_9FLAO</name>
<dbReference type="GO" id="GO:0003677">
    <property type="term" value="F:DNA binding"/>
    <property type="evidence" value="ECO:0007669"/>
    <property type="project" value="UniProtKB-KW"/>
</dbReference>
<keyword evidence="7" id="KW-1185">Reference proteome</keyword>
<dbReference type="InterPro" id="IPR013762">
    <property type="entry name" value="Integrase-like_cat_sf"/>
</dbReference>
<dbReference type="SUPFAM" id="SSF56349">
    <property type="entry name" value="DNA breaking-rejoining enzymes"/>
    <property type="match status" value="1"/>
</dbReference>
<sequence length="282" mass="33223">MIEGMYKHLSFRNYSRHTVSNYIKEMNHICCHYRCSPKDLDQRQIQDYLYLLVSNKKFGPNKIAVAIASFTYFYHNIAKTTKKIKLLRSPRIPNRVPFVLSPQQVYQFIESLSTLRDKVIVQMLYSTGIRVGECVGLKRQDIHPSRMVIRIVKGKGQKDRYVPLSPMLFGQLEQYYKQYDPKDYIFYGRSKEEPMNRITVNRVIWKANFILKTKEKITPHTFRHSFATMLTEEGENLFTIQKILGHKSINSTFRYIKASKTKLKSCINPLDKIYSDNIESKP</sequence>
<feature type="domain" description="Tyr recombinase" evidence="5">
    <location>
        <begin position="95"/>
        <end position="268"/>
    </location>
</feature>
<dbReference type="EMBL" id="VRUR01000002">
    <property type="protein sequence ID" value="TXN35708.1"/>
    <property type="molecule type" value="Genomic_DNA"/>
</dbReference>
<evidence type="ECO:0000256" key="2">
    <source>
        <dbReference type="ARBA" id="ARBA00022908"/>
    </source>
</evidence>
<evidence type="ECO:0000259" key="5">
    <source>
        <dbReference type="PROSITE" id="PS51898"/>
    </source>
</evidence>
<proteinExistence type="inferred from homology"/>
<protein>
    <submittedName>
        <fullName evidence="6">Tyrosine-type recombinase/integrase</fullName>
    </submittedName>
</protein>
<reference evidence="6 7" key="1">
    <citation type="submission" date="2019-08" db="EMBL/GenBank/DDBJ databases">
        <title>Professor.</title>
        <authorList>
            <person name="Park J.S."/>
        </authorList>
    </citation>
    <scope>NUCLEOTIDE SEQUENCE [LARGE SCALE GENOMIC DNA]</scope>
    <source>
        <strain evidence="6 7">176CP5-101</strain>
    </source>
</reference>
<gene>
    <name evidence="6" type="ORF">FVB32_14135</name>
</gene>
<evidence type="ECO:0000256" key="3">
    <source>
        <dbReference type="ARBA" id="ARBA00023125"/>
    </source>
</evidence>
<dbReference type="InterPro" id="IPR010998">
    <property type="entry name" value="Integrase_recombinase_N"/>
</dbReference>
<organism evidence="6 7">
    <name type="scientific">Flagellimonas hymeniacidonis</name>
    <dbReference type="NCBI Taxonomy" id="2603628"/>
    <lineage>
        <taxon>Bacteria</taxon>
        <taxon>Pseudomonadati</taxon>
        <taxon>Bacteroidota</taxon>
        <taxon>Flavobacteriia</taxon>
        <taxon>Flavobacteriales</taxon>
        <taxon>Flavobacteriaceae</taxon>
        <taxon>Flagellimonas</taxon>
    </lineage>
</organism>
<dbReference type="PROSITE" id="PS51898">
    <property type="entry name" value="TYR_RECOMBINASE"/>
    <property type="match status" value="1"/>
</dbReference>
<accession>A0A5C8V4M8</accession>
<evidence type="ECO:0000256" key="1">
    <source>
        <dbReference type="ARBA" id="ARBA00008857"/>
    </source>
</evidence>
<dbReference type="Proteomes" id="UP000321456">
    <property type="component" value="Unassembled WGS sequence"/>
</dbReference>
<keyword evidence="4" id="KW-0233">DNA recombination</keyword>
<dbReference type="PANTHER" id="PTHR30349">
    <property type="entry name" value="PHAGE INTEGRASE-RELATED"/>
    <property type="match status" value="1"/>
</dbReference>
<dbReference type="Pfam" id="PF00589">
    <property type="entry name" value="Phage_integrase"/>
    <property type="match status" value="1"/>
</dbReference>
<dbReference type="PANTHER" id="PTHR30349:SF41">
    <property type="entry name" value="INTEGRASE_RECOMBINASE PROTEIN MJ0367-RELATED"/>
    <property type="match status" value="1"/>
</dbReference>
<dbReference type="AlphaFoldDB" id="A0A5C8V4M8"/>
<comment type="caution">
    <text evidence="6">The sequence shown here is derived from an EMBL/GenBank/DDBJ whole genome shotgun (WGS) entry which is preliminary data.</text>
</comment>
<dbReference type="Pfam" id="PF13495">
    <property type="entry name" value="Phage_int_SAM_4"/>
    <property type="match status" value="1"/>
</dbReference>
<dbReference type="GO" id="GO:0006310">
    <property type="term" value="P:DNA recombination"/>
    <property type="evidence" value="ECO:0007669"/>
    <property type="project" value="UniProtKB-KW"/>
</dbReference>
<dbReference type="InterPro" id="IPR011010">
    <property type="entry name" value="DNA_brk_join_enz"/>
</dbReference>
<dbReference type="Gene3D" id="1.10.443.10">
    <property type="entry name" value="Intergrase catalytic core"/>
    <property type="match status" value="1"/>
</dbReference>